<dbReference type="InterPro" id="IPR053851">
    <property type="entry name" value="DUF6929"/>
</dbReference>
<dbReference type="AlphaFoldDB" id="A0A1R3XQV8"/>
<gene>
    <name evidence="1" type="ORF">SAMN05444128_3482</name>
</gene>
<dbReference type="Pfam" id="PF22000">
    <property type="entry name" value="DUF6929"/>
    <property type="match status" value="1"/>
</dbReference>
<organism evidence="1 2">
    <name type="scientific">Pontibacter indicus</name>
    <dbReference type="NCBI Taxonomy" id="1317125"/>
    <lineage>
        <taxon>Bacteria</taxon>
        <taxon>Pseudomonadati</taxon>
        <taxon>Bacteroidota</taxon>
        <taxon>Cytophagia</taxon>
        <taxon>Cytophagales</taxon>
        <taxon>Hymenobacteraceae</taxon>
        <taxon>Pontibacter</taxon>
    </lineage>
</organism>
<sequence>MKATITQTLHYDNLPSASGLEMLGDNYYVVGDDSPFLYGLDKNFQIVSREAIFDTTGFENGRIDKAEKVDLEGITLLQHQGKPYLLMMGSGSAPARRKAYLYNICGDDICREGAGKEGARTIDLDNLYTQIEEQVGLEEGSLNIEGVAAGHGKLYLLQRAIATGQNVLVSYRLADFIPYLLGEANTNLPQPELSYFRLPVLKNLQAGFSGAYVYDDKLFFTASLEDTNDAYNDGEVLGSYIGYIPFSWVGKQDTLQIPATVISQADGNPYTGKAESLVVQKREGKGRYRMIVVSDDDQGGSELLELLLSEE</sequence>
<accession>A0A1R3XQV8</accession>
<reference evidence="2" key="1">
    <citation type="submission" date="2017-01" db="EMBL/GenBank/DDBJ databases">
        <authorList>
            <person name="Varghese N."/>
            <person name="Submissions S."/>
        </authorList>
    </citation>
    <scope>NUCLEOTIDE SEQUENCE [LARGE SCALE GENOMIC DNA]</scope>
    <source>
        <strain evidence="2">LP100</strain>
    </source>
</reference>
<evidence type="ECO:0000313" key="2">
    <source>
        <dbReference type="Proteomes" id="UP000187181"/>
    </source>
</evidence>
<dbReference type="EMBL" id="FTPP01000004">
    <property type="protein sequence ID" value="SIT94291.1"/>
    <property type="molecule type" value="Genomic_DNA"/>
</dbReference>
<protein>
    <submittedName>
        <fullName evidence="1">Uncharacterized protein</fullName>
    </submittedName>
</protein>
<keyword evidence="2" id="KW-1185">Reference proteome</keyword>
<dbReference type="STRING" id="1317125.SAMN05444128_3482"/>
<dbReference type="OrthoDB" id="6710009at2"/>
<proteinExistence type="predicted"/>
<evidence type="ECO:0000313" key="1">
    <source>
        <dbReference type="EMBL" id="SIT94291.1"/>
    </source>
</evidence>
<dbReference type="Proteomes" id="UP000187181">
    <property type="component" value="Unassembled WGS sequence"/>
</dbReference>
<name>A0A1R3XQV8_9BACT</name>